<accession>A0A927CUN4</accession>
<reference evidence="2" key="1">
    <citation type="submission" date="2020-09" db="EMBL/GenBank/DDBJ databases">
        <title>Bacillus faecalis sp. nov., a moderately halophilic bacterium isolated from cow faeces.</title>
        <authorList>
            <person name="Jiang L."/>
            <person name="Lee J."/>
        </authorList>
    </citation>
    <scope>NUCLEOTIDE SEQUENCE</scope>
    <source>
        <strain evidence="2">AGMB 02131</strain>
    </source>
</reference>
<evidence type="ECO:0000313" key="3">
    <source>
        <dbReference type="Proteomes" id="UP000602076"/>
    </source>
</evidence>
<dbReference type="Proteomes" id="UP000602076">
    <property type="component" value="Unassembled WGS sequence"/>
</dbReference>
<protein>
    <submittedName>
        <fullName evidence="2">Conserved phage C-terminal domain-containing protein</fullName>
    </submittedName>
</protein>
<comment type="caution">
    <text evidence="2">The sequence shown here is derived from an EMBL/GenBank/DDBJ whole genome shotgun (WGS) entry which is preliminary data.</text>
</comment>
<dbReference type="NCBIfam" id="TIGR02220">
    <property type="entry name" value="phg_TIGR02220"/>
    <property type="match status" value="1"/>
</dbReference>
<evidence type="ECO:0000259" key="1">
    <source>
        <dbReference type="Pfam" id="PF09524"/>
    </source>
</evidence>
<dbReference type="EMBL" id="JACXSI010000007">
    <property type="protein sequence ID" value="MBD3107509.1"/>
    <property type="molecule type" value="Genomic_DNA"/>
</dbReference>
<evidence type="ECO:0000313" key="2">
    <source>
        <dbReference type="EMBL" id="MBD3107509.1"/>
    </source>
</evidence>
<dbReference type="RefSeq" id="WP_190997057.1">
    <property type="nucleotide sequence ID" value="NZ_JACXSI010000007.1"/>
</dbReference>
<proteinExistence type="predicted"/>
<dbReference type="AlphaFoldDB" id="A0A927CUN4"/>
<keyword evidence="3" id="KW-1185">Reference proteome</keyword>
<dbReference type="InterPro" id="IPR011741">
    <property type="entry name" value="Phg_2220_C"/>
</dbReference>
<feature type="domain" description="Phage conserved hypothetical protein C-terminal" evidence="1">
    <location>
        <begin position="193"/>
        <end position="265"/>
    </location>
</feature>
<gene>
    <name evidence="2" type="ORF">IEO70_03950</name>
</gene>
<sequence>MEHQLVEKGSVRLFHHELAMKIGLNEAIVLQQFDYWLQVSKHEKQGRKWVFNTYEGWHEQFPYWSFSTLKRTIRRLEEMGLLLTGRFNKMKTDRTKWYSIDYERCEELLGEEDEQQPQVDETLPVDSAEGAKTAGELSFVSLWTAEEDEEVDTISSERNIDFVHDDLTIPKITQKSILKNEKNIQKSAIVTEVIAYLNDKTNSCFRPTNRKNRDVIIARLNEGYSLEDFKKVIDVKTEHWLADSYWSRYLRPATLFGTKFESYLNQRISPGTGRLREEDFDFDDEA</sequence>
<dbReference type="Pfam" id="PF09524">
    <property type="entry name" value="Phg_2220_C"/>
    <property type="match status" value="1"/>
</dbReference>
<name>A0A927CUN4_9BACI</name>
<organism evidence="2 3">
    <name type="scientific">Peribacillus faecalis</name>
    <dbReference type="NCBI Taxonomy" id="2772559"/>
    <lineage>
        <taxon>Bacteria</taxon>
        <taxon>Bacillati</taxon>
        <taxon>Bacillota</taxon>
        <taxon>Bacilli</taxon>
        <taxon>Bacillales</taxon>
        <taxon>Bacillaceae</taxon>
        <taxon>Peribacillus</taxon>
    </lineage>
</organism>